<keyword evidence="4" id="KW-1185">Reference proteome</keyword>
<feature type="domain" description="Right handed beta helix" evidence="2">
    <location>
        <begin position="193"/>
        <end position="345"/>
    </location>
</feature>
<dbReference type="InterPro" id="IPR012334">
    <property type="entry name" value="Pectin_lyas_fold"/>
</dbReference>
<accession>A0ABX2F1W8</accession>
<dbReference type="RefSeq" id="WP_312872627.1">
    <property type="nucleotide sequence ID" value="NZ_CBCSGW010000005.1"/>
</dbReference>
<evidence type="ECO:0000313" key="3">
    <source>
        <dbReference type="EMBL" id="NRN65329.1"/>
    </source>
</evidence>
<protein>
    <submittedName>
        <fullName evidence="3">Right handed beta helix region</fullName>
    </submittedName>
</protein>
<name>A0ABX2F1W8_9PSEU</name>
<feature type="signal peptide" evidence="1">
    <location>
        <begin position="1"/>
        <end position="18"/>
    </location>
</feature>
<organism evidence="3 4">
    <name type="scientific">Kibdelosporangium persicum</name>
    <dbReference type="NCBI Taxonomy" id="2698649"/>
    <lineage>
        <taxon>Bacteria</taxon>
        <taxon>Bacillati</taxon>
        <taxon>Actinomycetota</taxon>
        <taxon>Actinomycetes</taxon>
        <taxon>Pseudonocardiales</taxon>
        <taxon>Pseudonocardiaceae</taxon>
        <taxon>Kibdelosporangium</taxon>
    </lineage>
</organism>
<dbReference type="InterPro" id="IPR011050">
    <property type="entry name" value="Pectin_lyase_fold/virulence"/>
</dbReference>
<evidence type="ECO:0000259" key="2">
    <source>
        <dbReference type="Pfam" id="PF13229"/>
    </source>
</evidence>
<evidence type="ECO:0000313" key="4">
    <source>
        <dbReference type="Proteomes" id="UP000763557"/>
    </source>
</evidence>
<dbReference type="SMART" id="SM00710">
    <property type="entry name" value="PbH1"/>
    <property type="match status" value="7"/>
</dbReference>
<dbReference type="Pfam" id="PF13229">
    <property type="entry name" value="Beta_helix"/>
    <property type="match status" value="1"/>
</dbReference>
<dbReference type="InterPro" id="IPR039448">
    <property type="entry name" value="Beta_helix"/>
</dbReference>
<dbReference type="EMBL" id="JAAATY010000006">
    <property type="protein sequence ID" value="NRN65329.1"/>
    <property type="molecule type" value="Genomic_DNA"/>
</dbReference>
<evidence type="ECO:0000256" key="1">
    <source>
        <dbReference type="SAM" id="SignalP"/>
    </source>
</evidence>
<sequence length="360" mass="37372">MRRFVVIPVVALVGLVVASAPSSGRVVQAQASTVACTNTTNDDEAINNATAASVPGDEIVITGKCLINGTIRLAGERSYRGESRAGTVIRQADGANLDAMLASDTYLDNVDYTGAPVTVRSLTLDGNRQNNPAAHDVLVVRAWQSVIENVETFGATRHGLRVTSLSANGTALKNTQVNGRIVGNHFAMSGGHGVFVEDPGNSVTDWVLADNWVADSGADAVMIDNAAGWMIRGNHLYGVNGVALWADRLFGTTISDNYIEDFTVSGLRVSIQGEAASTITGNRIFDFPGGGGAFLETRVNYGTGVLAVTGNVVRGMGTGVGLDYQAEGTAKLQLTSTGNLVTGVTTPRQVGTGVTVSAGI</sequence>
<dbReference type="SUPFAM" id="SSF51126">
    <property type="entry name" value="Pectin lyase-like"/>
    <property type="match status" value="1"/>
</dbReference>
<proteinExistence type="predicted"/>
<gene>
    <name evidence="3" type="ORF">GC106_25400</name>
</gene>
<comment type="caution">
    <text evidence="3">The sequence shown here is derived from an EMBL/GenBank/DDBJ whole genome shotgun (WGS) entry which is preliminary data.</text>
</comment>
<reference evidence="3 4" key="1">
    <citation type="submission" date="2020-01" db="EMBL/GenBank/DDBJ databases">
        <title>Kibdelosporangium persica a novel Actinomycetes from a hot desert in Iran.</title>
        <authorList>
            <person name="Safaei N."/>
            <person name="Zaburannyi N."/>
            <person name="Mueller R."/>
            <person name="Wink J."/>
        </authorList>
    </citation>
    <scope>NUCLEOTIDE SEQUENCE [LARGE SCALE GENOMIC DNA]</scope>
    <source>
        <strain evidence="3 4">4NS15</strain>
    </source>
</reference>
<dbReference type="InterPro" id="IPR006626">
    <property type="entry name" value="PbH1"/>
</dbReference>
<keyword evidence="1" id="KW-0732">Signal</keyword>
<dbReference type="Proteomes" id="UP000763557">
    <property type="component" value="Unassembled WGS sequence"/>
</dbReference>
<dbReference type="Gene3D" id="2.160.20.10">
    <property type="entry name" value="Single-stranded right-handed beta-helix, Pectin lyase-like"/>
    <property type="match status" value="1"/>
</dbReference>
<feature type="chain" id="PRO_5046600618" evidence="1">
    <location>
        <begin position="19"/>
        <end position="360"/>
    </location>
</feature>